<dbReference type="SUPFAM" id="SSF50494">
    <property type="entry name" value="Trypsin-like serine proteases"/>
    <property type="match status" value="1"/>
</dbReference>
<dbReference type="PANTHER" id="PTHR24276:SF98">
    <property type="entry name" value="FI18310P1-RELATED"/>
    <property type="match status" value="1"/>
</dbReference>
<protein>
    <submittedName>
        <fullName evidence="8">Secreted trypsin-like serine protease</fullName>
    </submittedName>
</protein>
<dbReference type="InterPro" id="IPR013783">
    <property type="entry name" value="Ig-like_fold"/>
</dbReference>
<sequence>MRRIILILLAGLAAALLPAAGAQAVKGGTDTTTAEYPWTVVITRPGSPHPQHVSCGGALVRPNKVLTAAHCLDATLGDVKDKTVMYGRDDLTTTAGVEAKISSYWVHPDYVSGKLDGDDIAILTLDKNVGASVVQVATDPATNAVGTNLTLSTYGFTSSTPTFTSHIQKATLPIVENAKCTDLGWKFNADKQLCLGPTKNDTLGVCKGDSGGGVVAGTPATGYKLVGLIESGDTNCAGPQVTSQLTHYAEIIRQQLDGAPTRDFSLAMSPAAGTVAPGSSATTTVATTTVSGEPQTVALSASGAPAGVTVTFNPASVTTGQNATATISVAATAAGGTYPITVSASGTTSHTATYTLTVEGGGNPPGTHTFTSTRTYFVPDPGSVDSPITATGTGSAASTVTVTVKASHWCGAELAIVLVAPDGRQYPVKSASTGACASFSGGTYQVPGVSAPIAGTWTLRVTDTKAWNFGALNGWTLTA</sequence>
<evidence type="ECO:0000256" key="5">
    <source>
        <dbReference type="SAM" id="SignalP"/>
    </source>
</evidence>
<evidence type="ECO:0000259" key="6">
    <source>
        <dbReference type="PROSITE" id="PS50240"/>
    </source>
</evidence>
<evidence type="ECO:0000256" key="3">
    <source>
        <dbReference type="ARBA" id="ARBA00022801"/>
    </source>
</evidence>
<keyword evidence="3" id="KW-0378">Hydrolase</keyword>
<dbReference type="RefSeq" id="WP_197001359.1">
    <property type="nucleotide sequence ID" value="NZ_BONS01000026.1"/>
</dbReference>
<organism evidence="8 9">
    <name type="scientific">Longispora fulva</name>
    <dbReference type="NCBI Taxonomy" id="619741"/>
    <lineage>
        <taxon>Bacteria</taxon>
        <taxon>Bacillati</taxon>
        <taxon>Actinomycetota</taxon>
        <taxon>Actinomycetes</taxon>
        <taxon>Micromonosporales</taxon>
        <taxon>Micromonosporaceae</taxon>
        <taxon>Longispora</taxon>
    </lineage>
</organism>
<dbReference type="Pfam" id="PF00089">
    <property type="entry name" value="Trypsin"/>
    <property type="match status" value="1"/>
</dbReference>
<keyword evidence="5" id="KW-0732">Signal</keyword>
<accession>A0A8J7G738</accession>
<dbReference type="GO" id="GO:0006508">
    <property type="term" value="P:proteolysis"/>
    <property type="evidence" value="ECO:0007669"/>
    <property type="project" value="UniProtKB-KW"/>
</dbReference>
<comment type="caution">
    <text evidence="8">The sequence shown here is derived from an EMBL/GenBank/DDBJ whole genome shotgun (WGS) entry which is preliminary data.</text>
</comment>
<dbReference type="Gene3D" id="2.60.120.260">
    <property type="entry name" value="Galactose-binding domain-like"/>
    <property type="match status" value="1"/>
</dbReference>
<proteinExistence type="inferred from homology"/>
<keyword evidence="4" id="KW-1015">Disulfide bond</keyword>
<feature type="domain" description="P/Homo B" evidence="7">
    <location>
        <begin position="363"/>
        <end position="479"/>
    </location>
</feature>
<dbReference type="Pfam" id="PF01483">
    <property type="entry name" value="P_proprotein"/>
    <property type="match status" value="1"/>
</dbReference>
<feature type="signal peptide" evidence="5">
    <location>
        <begin position="1"/>
        <end position="24"/>
    </location>
</feature>
<dbReference type="InterPro" id="IPR009003">
    <property type="entry name" value="Peptidase_S1_PA"/>
</dbReference>
<dbReference type="EMBL" id="JADOUF010000001">
    <property type="protein sequence ID" value="MBG6134080.1"/>
    <property type="molecule type" value="Genomic_DNA"/>
</dbReference>
<dbReference type="Proteomes" id="UP000622552">
    <property type="component" value="Unassembled WGS sequence"/>
</dbReference>
<dbReference type="PANTHER" id="PTHR24276">
    <property type="entry name" value="POLYSERASE-RELATED"/>
    <property type="match status" value="1"/>
</dbReference>
<dbReference type="FunFam" id="2.40.10.10:FF:000068">
    <property type="entry name" value="transmembrane protease serine 2"/>
    <property type="match status" value="1"/>
</dbReference>
<dbReference type="PROSITE" id="PS00134">
    <property type="entry name" value="TRYPSIN_HIS"/>
    <property type="match status" value="1"/>
</dbReference>
<dbReference type="PROSITE" id="PS50240">
    <property type="entry name" value="TRYPSIN_DOM"/>
    <property type="match status" value="1"/>
</dbReference>
<dbReference type="InterPro" id="IPR008979">
    <property type="entry name" value="Galactose-bd-like_sf"/>
</dbReference>
<dbReference type="GO" id="GO:0005975">
    <property type="term" value="P:carbohydrate metabolic process"/>
    <property type="evidence" value="ECO:0007669"/>
    <property type="project" value="UniProtKB-ARBA"/>
</dbReference>
<dbReference type="PROSITE" id="PS51829">
    <property type="entry name" value="P_HOMO_B"/>
    <property type="match status" value="1"/>
</dbReference>
<dbReference type="InterPro" id="IPR043504">
    <property type="entry name" value="Peptidase_S1_PA_chymotrypsin"/>
</dbReference>
<keyword evidence="9" id="KW-1185">Reference proteome</keyword>
<evidence type="ECO:0000256" key="1">
    <source>
        <dbReference type="ARBA" id="ARBA00007664"/>
    </source>
</evidence>
<keyword evidence="2 8" id="KW-0645">Protease</keyword>
<evidence type="ECO:0000313" key="8">
    <source>
        <dbReference type="EMBL" id="MBG6134080.1"/>
    </source>
</evidence>
<evidence type="ECO:0000256" key="4">
    <source>
        <dbReference type="ARBA" id="ARBA00023157"/>
    </source>
</evidence>
<dbReference type="InterPro" id="IPR050430">
    <property type="entry name" value="Peptidase_S1"/>
</dbReference>
<dbReference type="CDD" id="cd00190">
    <property type="entry name" value="Tryp_SPc"/>
    <property type="match status" value="1"/>
</dbReference>
<evidence type="ECO:0000256" key="2">
    <source>
        <dbReference type="ARBA" id="ARBA00022670"/>
    </source>
</evidence>
<reference evidence="8" key="1">
    <citation type="submission" date="2020-11" db="EMBL/GenBank/DDBJ databases">
        <title>Sequencing the genomes of 1000 actinobacteria strains.</title>
        <authorList>
            <person name="Klenk H.-P."/>
        </authorList>
    </citation>
    <scope>NUCLEOTIDE SEQUENCE</scope>
    <source>
        <strain evidence="8">DSM 45356</strain>
    </source>
</reference>
<evidence type="ECO:0000313" key="9">
    <source>
        <dbReference type="Proteomes" id="UP000622552"/>
    </source>
</evidence>
<comment type="similarity">
    <text evidence="1">Belongs to the peptidase S1 family.</text>
</comment>
<gene>
    <name evidence="8" type="ORF">IW245_000274</name>
</gene>
<dbReference type="AlphaFoldDB" id="A0A8J7G738"/>
<dbReference type="InterPro" id="IPR001314">
    <property type="entry name" value="Peptidase_S1A"/>
</dbReference>
<dbReference type="Gene3D" id="2.60.40.10">
    <property type="entry name" value="Immunoglobulins"/>
    <property type="match status" value="1"/>
</dbReference>
<evidence type="ECO:0000259" key="7">
    <source>
        <dbReference type="PROSITE" id="PS51829"/>
    </source>
</evidence>
<dbReference type="SUPFAM" id="SSF49785">
    <property type="entry name" value="Galactose-binding domain-like"/>
    <property type="match status" value="1"/>
</dbReference>
<dbReference type="InterPro" id="IPR002884">
    <property type="entry name" value="P_dom"/>
</dbReference>
<dbReference type="PRINTS" id="PR00722">
    <property type="entry name" value="CHYMOTRYPSIN"/>
</dbReference>
<name>A0A8J7G738_9ACTN</name>
<dbReference type="InterPro" id="IPR001254">
    <property type="entry name" value="Trypsin_dom"/>
</dbReference>
<feature type="chain" id="PRO_5035276344" evidence="5">
    <location>
        <begin position="25"/>
        <end position="479"/>
    </location>
</feature>
<dbReference type="InterPro" id="IPR018114">
    <property type="entry name" value="TRYPSIN_HIS"/>
</dbReference>
<dbReference type="SMART" id="SM00020">
    <property type="entry name" value="Tryp_SPc"/>
    <property type="match status" value="1"/>
</dbReference>
<dbReference type="Gene3D" id="2.40.10.10">
    <property type="entry name" value="Trypsin-like serine proteases"/>
    <property type="match status" value="1"/>
</dbReference>
<dbReference type="GO" id="GO:0004252">
    <property type="term" value="F:serine-type endopeptidase activity"/>
    <property type="evidence" value="ECO:0007669"/>
    <property type="project" value="InterPro"/>
</dbReference>
<feature type="domain" description="Peptidase S1" evidence="6">
    <location>
        <begin position="25"/>
        <end position="257"/>
    </location>
</feature>